<dbReference type="InterPro" id="IPR027511">
    <property type="entry name" value="ENOPH1_eukaryotes"/>
</dbReference>
<dbReference type="OrthoDB" id="272500at2759"/>
<keyword evidence="7 8" id="KW-0539">Nucleus</keyword>
<dbReference type="PANTHER" id="PTHR20371:SF1">
    <property type="entry name" value="ENOLASE-PHOSPHATASE E1"/>
    <property type="match status" value="1"/>
</dbReference>
<dbReference type="SFLD" id="SFLDF00044">
    <property type="entry name" value="enolase-phosphatase"/>
    <property type="match status" value="1"/>
</dbReference>
<evidence type="ECO:0000313" key="10">
    <source>
        <dbReference type="RefSeq" id="XP_041432414.1"/>
    </source>
</evidence>
<name>A0A8J1LSZ0_XENLA</name>
<dbReference type="HAMAP" id="MF_03117">
    <property type="entry name" value="Salvage_MtnC_euk"/>
    <property type="match status" value="1"/>
</dbReference>
<evidence type="ECO:0000256" key="4">
    <source>
        <dbReference type="ARBA" id="ARBA00022801"/>
    </source>
</evidence>
<dbReference type="GO" id="GO:0043874">
    <property type="term" value="F:acireductone synthase activity"/>
    <property type="evidence" value="ECO:0000318"/>
    <property type="project" value="GO_Central"/>
</dbReference>
<gene>
    <name evidence="10" type="primary">enoph1.S</name>
    <name evidence="8" type="synonym">ENOPH1</name>
    <name evidence="10" type="synonym">enoph1</name>
    <name evidence="8" type="synonym">MASA</name>
    <name evidence="10" type="synonym">masa</name>
</gene>
<evidence type="ECO:0000256" key="8">
    <source>
        <dbReference type="HAMAP-Rule" id="MF_03117"/>
    </source>
</evidence>
<keyword evidence="3 8" id="KW-0479">Metal-binding</keyword>
<keyword evidence="4 8" id="KW-0378">Hydrolase</keyword>
<dbReference type="GeneID" id="734408"/>
<dbReference type="SUPFAM" id="SSF56784">
    <property type="entry name" value="HAD-like"/>
    <property type="match status" value="1"/>
</dbReference>
<protein>
    <recommendedName>
        <fullName evidence="8">Enolase-phosphatase E1</fullName>
        <ecNumber evidence="8">3.1.3.77</ecNumber>
    </recommendedName>
    <alternativeName>
        <fullName evidence="8">2,3-diketo-5-methylthio-1-phosphopentane phosphatase</fullName>
    </alternativeName>
    <alternativeName>
        <fullName evidence="8">MASA homolog</fullName>
    </alternativeName>
</protein>
<accession>A0A8J1LSZ0</accession>
<dbReference type="InterPro" id="IPR036412">
    <property type="entry name" value="HAD-like_sf"/>
</dbReference>
<dbReference type="Gene3D" id="3.40.50.1000">
    <property type="entry name" value="HAD superfamily/HAD-like"/>
    <property type="match status" value="1"/>
</dbReference>
<feature type="binding site" evidence="8">
    <location>
        <position position="18"/>
    </location>
    <ligand>
        <name>Mg(2+)</name>
        <dbReference type="ChEBI" id="CHEBI:18420"/>
    </ligand>
</feature>
<evidence type="ECO:0000256" key="3">
    <source>
        <dbReference type="ARBA" id="ARBA00022723"/>
    </source>
</evidence>
<comment type="pathway">
    <text evidence="8">Amino-acid biosynthesis; L-methionine biosynthesis via salvage pathway; L-methionine from S-methyl-5-thio-alpha-D-ribose 1-phosphate: step 4/6.</text>
</comment>
<evidence type="ECO:0000256" key="6">
    <source>
        <dbReference type="ARBA" id="ARBA00023167"/>
    </source>
</evidence>
<feature type="binding site" evidence="8">
    <location>
        <position position="225"/>
    </location>
    <ligand>
        <name>Mg(2+)</name>
        <dbReference type="ChEBI" id="CHEBI:18420"/>
    </ligand>
</feature>
<comment type="function">
    <text evidence="8">Bifunctional enzyme that catalyzes the enolization of 2,3-diketo-5-methylthiopentyl-1-phosphate (DK-MTP-1-P) into the intermediate 2-hydroxy-3-keto-5-methylthiopentenyl-1-phosphate (HK-MTPenyl-1-P), which is then dephosphorylated to form the acireductone 1,2-dihydroxy-3-keto-5-methylthiopentene (DHK-MTPene).</text>
</comment>
<comment type="subcellular location">
    <subcellularLocation>
        <location evidence="8">Cytoplasm</location>
    </subcellularLocation>
    <subcellularLocation>
        <location evidence="8">Nucleus</location>
    </subcellularLocation>
</comment>
<evidence type="ECO:0000256" key="5">
    <source>
        <dbReference type="ARBA" id="ARBA00022842"/>
    </source>
</evidence>
<dbReference type="SFLD" id="SFLDG01133">
    <property type="entry name" value="C1.5.4:_Enolase-phosphatase_Li"/>
    <property type="match status" value="1"/>
</dbReference>
<dbReference type="Pfam" id="PF00702">
    <property type="entry name" value="Hydrolase"/>
    <property type="match status" value="1"/>
</dbReference>
<dbReference type="InterPro" id="IPR023214">
    <property type="entry name" value="HAD_sf"/>
</dbReference>
<dbReference type="GO" id="GO:0005634">
    <property type="term" value="C:nucleus"/>
    <property type="evidence" value="ECO:0007669"/>
    <property type="project" value="UniProtKB-SubCell"/>
</dbReference>
<dbReference type="CDD" id="cd01629">
    <property type="entry name" value="HAD_EP"/>
    <property type="match status" value="1"/>
</dbReference>
<dbReference type="GO" id="GO:0019509">
    <property type="term" value="P:L-methionine salvage from methylthioadenosine"/>
    <property type="evidence" value="ECO:0000318"/>
    <property type="project" value="GO_Central"/>
</dbReference>
<dbReference type="CTD" id="734408"/>
<comment type="subunit">
    <text evidence="8">Monomer.</text>
</comment>
<feature type="binding site" evidence="8">
    <location>
        <position position="200"/>
    </location>
    <ligand>
        <name>substrate</name>
    </ligand>
</feature>
<comment type="similarity">
    <text evidence="8">Belongs to the HAD-like hydrolase superfamily. MasA/MtnC family.</text>
</comment>
<dbReference type="InterPro" id="IPR006439">
    <property type="entry name" value="HAD-SF_hydro_IA"/>
</dbReference>
<proteinExistence type="inferred from homology"/>
<comment type="pathway">
    <text evidence="8">Amino-acid biosynthesis; L-methionine biosynthesis via salvage pathway; L-methionine from S-methyl-5-thio-alpha-D-ribose 1-phosphate: step 3/6.</text>
</comment>
<dbReference type="RefSeq" id="XP_041432414.1">
    <property type="nucleotide sequence ID" value="XM_041576480.1"/>
</dbReference>
<dbReference type="GO" id="GO:0005737">
    <property type="term" value="C:cytoplasm"/>
    <property type="evidence" value="ECO:0007669"/>
    <property type="project" value="UniProtKB-SubCell"/>
</dbReference>
<dbReference type="PANTHER" id="PTHR20371">
    <property type="entry name" value="ENOLASE-PHOSPHATASE E1"/>
    <property type="match status" value="1"/>
</dbReference>
<evidence type="ECO:0000256" key="2">
    <source>
        <dbReference type="ARBA" id="ARBA00022605"/>
    </source>
</evidence>
<dbReference type="NCBIfam" id="TIGR01691">
    <property type="entry name" value="enolase-ppase"/>
    <property type="match status" value="1"/>
</dbReference>
<feature type="binding site" evidence="8">
    <location>
        <begin position="166"/>
        <end position="167"/>
    </location>
    <ligand>
        <name>substrate</name>
    </ligand>
</feature>
<keyword evidence="2 8" id="KW-0028">Amino-acid biosynthesis</keyword>
<keyword evidence="5 8" id="KW-0460">Magnesium</keyword>
<dbReference type="HAMAP" id="MF_01681">
    <property type="entry name" value="Salvage_MtnC"/>
    <property type="match status" value="1"/>
</dbReference>
<keyword evidence="6 8" id="KW-0486">Methionine biosynthesis</keyword>
<dbReference type="SFLD" id="SFLDG01129">
    <property type="entry name" value="C1.5:_HAD__Beta-PGM__Phosphata"/>
    <property type="match status" value="1"/>
</dbReference>
<dbReference type="Proteomes" id="UP000186698">
    <property type="component" value="Chromosome 1S"/>
</dbReference>
<dbReference type="SFLD" id="SFLDS00003">
    <property type="entry name" value="Haloacid_Dehalogenase"/>
    <property type="match status" value="1"/>
</dbReference>
<dbReference type="UniPathway" id="UPA00904">
    <property type="reaction ID" value="UER00876"/>
</dbReference>
<dbReference type="EC" id="3.1.3.77" evidence="8"/>
<comment type="catalytic activity">
    <reaction evidence="8">
        <text>5-methylsulfanyl-2,3-dioxopentyl phosphate + H2O = 1,2-dihydroxy-5-(methylsulfanyl)pent-1-en-3-one + phosphate</text>
        <dbReference type="Rhea" id="RHEA:21700"/>
        <dbReference type="ChEBI" id="CHEBI:15377"/>
        <dbReference type="ChEBI" id="CHEBI:43474"/>
        <dbReference type="ChEBI" id="CHEBI:49252"/>
        <dbReference type="ChEBI" id="CHEBI:58828"/>
        <dbReference type="EC" id="3.1.3.77"/>
    </reaction>
</comment>
<evidence type="ECO:0000256" key="7">
    <source>
        <dbReference type="ARBA" id="ARBA00023242"/>
    </source>
</evidence>
<dbReference type="GO" id="GO:0000287">
    <property type="term" value="F:magnesium ion binding"/>
    <property type="evidence" value="ECO:0007669"/>
    <property type="project" value="UniProtKB-UniRule"/>
</dbReference>
<sequence>MALFSVPTPVTTILLDIEGTTTPITFVKDVLFPYIKENIKKYLLEHWQEKECQEDITQLQKQAACNESQTLAFKLQRAEKDSHIDGFVPIPSAISDNETENMIQAVVDNVYWQMSLDRKTTALKQLQGHMWRSAYITGQLKGEVYEDVVPSIRQWRELGFKLYIYSSGSVEAQKLLFGYSIEGNLLKLLDGHFDTTVGHKVESKSYRNIADSIRCSPENILFLTDVVKEAFAAEKAGLHVAVVMRPGNDALTDEDKSSYCCITSFHQINFPSENN</sequence>
<evidence type="ECO:0000256" key="1">
    <source>
        <dbReference type="ARBA" id="ARBA00022490"/>
    </source>
</evidence>
<dbReference type="NCBIfam" id="TIGR01549">
    <property type="entry name" value="HAD-SF-IA-v1"/>
    <property type="match status" value="1"/>
</dbReference>
<comment type="cofactor">
    <cofactor evidence="8">
        <name>Mg(2+)</name>
        <dbReference type="ChEBI" id="CHEBI:18420"/>
    </cofactor>
    <text evidence="8">Binds 1 Mg(2+) ion per subunit.</text>
</comment>
<organism evidence="9 10">
    <name type="scientific">Xenopus laevis</name>
    <name type="common">African clawed frog</name>
    <dbReference type="NCBI Taxonomy" id="8355"/>
    <lineage>
        <taxon>Eukaryota</taxon>
        <taxon>Metazoa</taxon>
        <taxon>Chordata</taxon>
        <taxon>Craniata</taxon>
        <taxon>Vertebrata</taxon>
        <taxon>Euteleostomi</taxon>
        <taxon>Amphibia</taxon>
        <taxon>Batrachia</taxon>
        <taxon>Anura</taxon>
        <taxon>Pipoidea</taxon>
        <taxon>Pipidae</taxon>
        <taxon>Xenopodinae</taxon>
        <taxon>Xenopus</taxon>
        <taxon>Xenopus</taxon>
    </lineage>
</organism>
<feature type="binding site" evidence="8">
    <location>
        <position position="16"/>
    </location>
    <ligand>
        <name>Mg(2+)</name>
        <dbReference type="ChEBI" id="CHEBI:18420"/>
    </ligand>
</feature>
<keyword evidence="9" id="KW-1185">Reference proteome</keyword>
<keyword evidence="1 8" id="KW-0963">Cytoplasm</keyword>
<dbReference type="FunFam" id="3.40.50.1000:FF:000102">
    <property type="entry name" value="Enolase-phosphatase E1"/>
    <property type="match status" value="1"/>
</dbReference>
<dbReference type="InterPro" id="IPR023943">
    <property type="entry name" value="Enolase-ppase_E1"/>
</dbReference>
<evidence type="ECO:0000313" key="9">
    <source>
        <dbReference type="Proteomes" id="UP000186698"/>
    </source>
</evidence>
<reference evidence="10" key="1">
    <citation type="submission" date="2025-08" db="UniProtKB">
        <authorList>
            <consortium name="RefSeq"/>
        </authorList>
    </citation>
    <scope>IDENTIFICATION</scope>
    <source>
        <strain evidence="10">J_2021</strain>
        <tissue evidence="10">Erythrocytes</tissue>
    </source>
</reference>
<dbReference type="AlphaFoldDB" id="A0A8J1LSZ0"/>